<dbReference type="AlphaFoldDB" id="A0A5C4RNT8"/>
<comment type="caution">
    <text evidence="1">The sequence shown here is derived from an EMBL/GenBank/DDBJ whole genome shotgun (WGS) entry which is preliminary data.</text>
</comment>
<sequence>MATLLELGAHDGFSICGTPRAFRQFTVNIHPFNETLLELFGAETAFGVISWNILFKFTLLL</sequence>
<gene>
    <name evidence="1" type="ORF">EP164_00390</name>
</gene>
<evidence type="ECO:0000313" key="1">
    <source>
        <dbReference type="EMBL" id="TNH45187.1"/>
    </source>
</evidence>
<dbReference type="Proteomes" id="UP000307592">
    <property type="component" value="Unassembled WGS sequence"/>
</dbReference>
<accession>A0A5C4RNT8</accession>
<dbReference type="EMBL" id="SBIJ01000001">
    <property type="protein sequence ID" value="TNH45187.1"/>
    <property type="molecule type" value="Genomic_DNA"/>
</dbReference>
<organism evidence="1 2">
    <name type="scientific">Photorhabdus luminescens subsp. sonorensis</name>
    <dbReference type="NCBI Taxonomy" id="1173677"/>
    <lineage>
        <taxon>Bacteria</taxon>
        <taxon>Pseudomonadati</taxon>
        <taxon>Pseudomonadota</taxon>
        <taxon>Gammaproteobacteria</taxon>
        <taxon>Enterobacterales</taxon>
        <taxon>Morganellaceae</taxon>
        <taxon>Photorhabdus</taxon>
    </lineage>
</organism>
<name>A0A5C4RNT8_PHOLU</name>
<proteinExistence type="predicted"/>
<dbReference type="RefSeq" id="WP_139654154.1">
    <property type="nucleotide sequence ID" value="NZ_CAWOQH010000001.1"/>
</dbReference>
<reference evidence="1 2" key="1">
    <citation type="submission" date="2019-01" db="EMBL/GenBank/DDBJ databases">
        <title>Draft genome assembly of Photorhabdus luminescens subsp. sonorensis Caborca.</title>
        <authorList>
            <person name="Duong D.A."/>
            <person name="Espinosa-Artiles P."/>
            <person name="Orozco R.A."/>
            <person name="Molnar I."/>
            <person name="Stock P."/>
        </authorList>
    </citation>
    <scope>NUCLEOTIDE SEQUENCE [LARGE SCALE GENOMIC DNA]</scope>
    <source>
        <strain evidence="1 2">Caborca</strain>
    </source>
</reference>
<protein>
    <submittedName>
        <fullName evidence="1">Uncharacterized protein</fullName>
    </submittedName>
</protein>
<evidence type="ECO:0000313" key="2">
    <source>
        <dbReference type="Proteomes" id="UP000307592"/>
    </source>
</evidence>